<reference evidence="2 3" key="1">
    <citation type="submission" date="2017-04" db="EMBL/GenBank/DDBJ databases">
        <authorList>
            <person name="Afonso C.L."/>
            <person name="Miller P.J."/>
            <person name="Scott M.A."/>
            <person name="Spackman E."/>
            <person name="Goraichik I."/>
            <person name="Dimitrov K.M."/>
            <person name="Suarez D.L."/>
            <person name="Swayne D.E."/>
        </authorList>
    </citation>
    <scope>NUCLEOTIDE SEQUENCE [LARGE SCALE GENOMIC DNA]</scope>
    <source>
        <strain evidence="2 3">USBA 355</strain>
    </source>
</reference>
<dbReference type="STRING" id="560819.SAMN05428998_116121"/>
<protein>
    <submittedName>
        <fullName evidence="2">Predicted N-acetyltransferase YhbS</fullName>
    </submittedName>
</protein>
<dbReference type="RefSeq" id="WP_085124215.1">
    <property type="nucleotide sequence ID" value="NZ_FWZX01000016.1"/>
</dbReference>
<accession>A0A1Y6C5I0</accession>
<dbReference type="Gene3D" id="3.40.630.30">
    <property type="match status" value="1"/>
</dbReference>
<dbReference type="CDD" id="cd04301">
    <property type="entry name" value="NAT_SF"/>
    <property type="match status" value="1"/>
</dbReference>
<dbReference type="InterPro" id="IPR000182">
    <property type="entry name" value="GNAT_dom"/>
</dbReference>
<evidence type="ECO:0000259" key="1">
    <source>
        <dbReference type="PROSITE" id="PS51186"/>
    </source>
</evidence>
<sequence>MDYEILSERPDDAALIDPLLDRTFGPERMTKTVYRLREMLPPVPELGFSAVDPDGHLLGSIRYWPILIEGTPAILLGPLAVEPRLQGRGIGKALVRHSLRAARQAGHRICVVVGEPEYYGPFGFRPAAEYGLILPGPVDPRRFQAQELAVGALEGVRGLIARAEVPVSRKRPARRA</sequence>
<organism evidence="2 3">
    <name type="scientific">Tistlia consotensis USBA 355</name>
    <dbReference type="NCBI Taxonomy" id="560819"/>
    <lineage>
        <taxon>Bacteria</taxon>
        <taxon>Pseudomonadati</taxon>
        <taxon>Pseudomonadota</taxon>
        <taxon>Alphaproteobacteria</taxon>
        <taxon>Rhodospirillales</taxon>
        <taxon>Rhodovibrionaceae</taxon>
        <taxon>Tistlia</taxon>
    </lineage>
</organism>
<evidence type="ECO:0000313" key="3">
    <source>
        <dbReference type="Proteomes" id="UP000192917"/>
    </source>
</evidence>
<keyword evidence="3" id="KW-1185">Reference proteome</keyword>
<dbReference type="Pfam" id="PF00583">
    <property type="entry name" value="Acetyltransf_1"/>
    <property type="match status" value="1"/>
</dbReference>
<proteinExistence type="predicted"/>
<dbReference type="EMBL" id="FWZX01000016">
    <property type="protein sequence ID" value="SMF46722.1"/>
    <property type="molecule type" value="Genomic_DNA"/>
</dbReference>
<feature type="domain" description="N-acetyltransferase" evidence="1">
    <location>
        <begin position="3"/>
        <end position="145"/>
    </location>
</feature>
<dbReference type="AlphaFoldDB" id="A0A1Y6C5I0"/>
<name>A0A1Y6C5I0_9PROT</name>
<dbReference type="GO" id="GO:0016747">
    <property type="term" value="F:acyltransferase activity, transferring groups other than amino-acyl groups"/>
    <property type="evidence" value="ECO:0007669"/>
    <property type="project" value="InterPro"/>
</dbReference>
<dbReference type="SUPFAM" id="SSF55729">
    <property type="entry name" value="Acyl-CoA N-acyltransferases (Nat)"/>
    <property type="match status" value="1"/>
</dbReference>
<gene>
    <name evidence="2" type="ORF">SAMN05428998_116121</name>
</gene>
<dbReference type="InterPro" id="IPR016181">
    <property type="entry name" value="Acyl_CoA_acyltransferase"/>
</dbReference>
<dbReference type="Proteomes" id="UP000192917">
    <property type="component" value="Unassembled WGS sequence"/>
</dbReference>
<evidence type="ECO:0000313" key="2">
    <source>
        <dbReference type="EMBL" id="SMF46722.1"/>
    </source>
</evidence>
<dbReference type="PROSITE" id="PS51186">
    <property type="entry name" value="GNAT"/>
    <property type="match status" value="1"/>
</dbReference>
<keyword evidence="2" id="KW-0808">Transferase</keyword>